<dbReference type="EMBL" id="JAUCMX010000017">
    <property type="protein sequence ID" value="KAK3519485.1"/>
    <property type="molecule type" value="Genomic_DNA"/>
</dbReference>
<evidence type="ECO:0000313" key="4">
    <source>
        <dbReference type="Proteomes" id="UP001274896"/>
    </source>
</evidence>
<feature type="non-terminal residue" evidence="3">
    <location>
        <position position="545"/>
    </location>
</feature>
<organism evidence="3 4">
    <name type="scientific">Hemibagrus guttatus</name>
    <dbReference type="NCBI Taxonomy" id="175788"/>
    <lineage>
        <taxon>Eukaryota</taxon>
        <taxon>Metazoa</taxon>
        <taxon>Chordata</taxon>
        <taxon>Craniata</taxon>
        <taxon>Vertebrata</taxon>
        <taxon>Euteleostomi</taxon>
        <taxon>Actinopterygii</taxon>
        <taxon>Neopterygii</taxon>
        <taxon>Teleostei</taxon>
        <taxon>Ostariophysi</taxon>
        <taxon>Siluriformes</taxon>
        <taxon>Bagridae</taxon>
        <taxon>Hemibagrus</taxon>
    </lineage>
</organism>
<evidence type="ECO:0000259" key="2">
    <source>
        <dbReference type="Pfam" id="PF14893"/>
    </source>
</evidence>
<dbReference type="AlphaFoldDB" id="A0AAE0QDK6"/>
<dbReference type="SUPFAM" id="SSF50630">
    <property type="entry name" value="Acid proteases"/>
    <property type="match status" value="1"/>
</dbReference>
<feature type="compositionally biased region" description="Basic and acidic residues" evidence="1">
    <location>
        <begin position="344"/>
        <end position="353"/>
    </location>
</feature>
<reference evidence="3" key="1">
    <citation type="submission" date="2023-06" db="EMBL/GenBank/DDBJ databases">
        <title>Male Hemibagrus guttatus genome.</title>
        <authorList>
            <person name="Bian C."/>
        </authorList>
    </citation>
    <scope>NUCLEOTIDE SEQUENCE</scope>
    <source>
        <strain evidence="3">Male_cb2023</strain>
        <tissue evidence="3">Muscle</tissue>
    </source>
</reference>
<name>A0AAE0QDK6_9TELE</name>
<proteinExistence type="predicted"/>
<dbReference type="PANTHER" id="PTHR23095:SF51">
    <property type="entry name" value="PARANEOPLASTIC ANTIGEN MA1 HOMOLOG-RELATED"/>
    <property type="match status" value="1"/>
</dbReference>
<dbReference type="PANTHER" id="PTHR23095">
    <property type="entry name" value="PARANEOPLASTIC ANTIGEN"/>
    <property type="match status" value="1"/>
</dbReference>
<dbReference type="InterPro" id="IPR021109">
    <property type="entry name" value="Peptidase_aspartic_dom_sf"/>
</dbReference>
<feature type="domain" description="Paraneoplastic antigen Ma-like C-terminal" evidence="2">
    <location>
        <begin position="139"/>
        <end position="299"/>
    </location>
</feature>
<dbReference type="Pfam" id="PF14893">
    <property type="entry name" value="PNMA"/>
    <property type="match status" value="1"/>
</dbReference>
<dbReference type="InterPro" id="IPR026523">
    <property type="entry name" value="PNMA"/>
</dbReference>
<dbReference type="Proteomes" id="UP001274896">
    <property type="component" value="Unassembled WGS sequence"/>
</dbReference>
<sequence length="545" mass="60100">EVEIPDIEEAAYAGKVFGRVKVRDTQLDAETGSKLVLCECGYKVDPDRIPSHLQSLNGDSKWKVVLLTESVETANEFSAKLHKLLREEGKTVNDVHALLSTDAPQASSPESIIQAVGDLLGRTMRPTNENNAFRRLHMFSGSQPTPVGEENMEQWLDQARLMIEECDCSDREKRKRIVESLKGPALEIIQAVRLGDPDASPDAYVEALESAFGIPESGEDLYFAFRSLHQQSSEKLSDFLRRLERLLTKVVQKGGLPSHRADRARIDQLIRGATESDMMLLHLRLRERRDKPPTFLKLLNEIREEEGCGQDGHIATNCTAPENSAKVIQKLLGALRKSKRDKRATKNADESKEVGSVNQKAVHAPQPCGLPKGLIGPSMMADIIIEGQCCRALIDSGSRVTIIFESWYSRYLPHVPVQPITNLAIWGLSDSDYPYKGYVAVELEFPDKSNSATETVSVLALICPDPKSPDPVPVIIGTNSKKLRSLLDHCVELDEIEGAHSLRILALTPGQPDSLNNSTMGVVGQVKVQAHLPSCLEAHTMQSAG</sequence>
<gene>
    <name evidence="3" type="ORF">QTP70_031701</name>
</gene>
<dbReference type="InterPro" id="IPR048270">
    <property type="entry name" value="PNMA_C"/>
</dbReference>
<evidence type="ECO:0000256" key="1">
    <source>
        <dbReference type="SAM" id="MobiDB-lite"/>
    </source>
</evidence>
<keyword evidence="4" id="KW-1185">Reference proteome</keyword>
<comment type="caution">
    <text evidence="3">The sequence shown here is derived from an EMBL/GenBank/DDBJ whole genome shotgun (WGS) entry which is preliminary data.</text>
</comment>
<evidence type="ECO:0000313" key="3">
    <source>
        <dbReference type="EMBL" id="KAK3519485.1"/>
    </source>
</evidence>
<feature type="region of interest" description="Disordered" evidence="1">
    <location>
        <begin position="337"/>
        <end position="358"/>
    </location>
</feature>
<protein>
    <recommendedName>
        <fullName evidence="2">Paraneoplastic antigen Ma-like C-terminal domain-containing protein</fullName>
    </recommendedName>
</protein>
<accession>A0AAE0QDK6</accession>